<feature type="signal peptide" evidence="1">
    <location>
        <begin position="1"/>
        <end position="17"/>
    </location>
</feature>
<proteinExistence type="predicted"/>
<keyword evidence="3" id="KW-1185">Reference proteome</keyword>
<dbReference type="InterPro" id="IPR008969">
    <property type="entry name" value="CarboxyPept-like_regulatory"/>
</dbReference>
<dbReference type="STRING" id="470826.SAMN04488027_10487"/>
<dbReference type="OrthoDB" id="1466882at2"/>
<keyword evidence="1" id="KW-0732">Signal</keyword>
<dbReference type="SUPFAM" id="SSF49464">
    <property type="entry name" value="Carboxypeptidase regulatory domain-like"/>
    <property type="match status" value="1"/>
</dbReference>
<evidence type="ECO:0000313" key="3">
    <source>
        <dbReference type="Proteomes" id="UP000199296"/>
    </source>
</evidence>
<organism evidence="2 3">
    <name type="scientific">Psychroflexus sediminis</name>
    <dbReference type="NCBI Taxonomy" id="470826"/>
    <lineage>
        <taxon>Bacteria</taxon>
        <taxon>Pseudomonadati</taxon>
        <taxon>Bacteroidota</taxon>
        <taxon>Flavobacteriia</taxon>
        <taxon>Flavobacteriales</taxon>
        <taxon>Flavobacteriaceae</taxon>
        <taxon>Psychroflexus</taxon>
    </lineage>
</organism>
<dbReference type="EMBL" id="FNCW01000004">
    <property type="protein sequence ID" value="SDG62330.1"/>
    <property type="molecule type" value="Genomic_DNA"/>
</dbReference>
<dbReference type="AlphaFoldDB" id="A0A1G7VTU8"/>
<dbReference type="Proteomes" id="UP000199296">
    <property type="component" value="Unassembled WGS sequence"/>
</dbReference>
<evidence type="ECO:0008006" key="4">
    <source>
        <dbReference type="Google" id="ProtNLM"/>
    </source>
</evidence>
<feature type="chain" id="PRO_5011637909" description="CarboxypepD_reg-like domain-containing protein" evidence="1">
    <location>
        <begin position="18"/>
        <end position="251"/>
    </location>
</feature>
<evidence type="ECO:0000313" key="2">
    <source>
        <dbReference type="EMBL" id="SDG62330.1"/>
    </source>
</evidence>
<evidence type="ECO:0000256" key="1">
    <source>
        <dbReference type="SAM" id="SignalP"/>
    </source>
</evidence>
<gene>
    <name evidence="2" type="ORF">SAMN04488027_10487</name>
</gene>
<protein>
    <recommendedName>
        <fullName evidence="4">CarboxypepD_reg-like domain-containing protein</fullName>
    </recommendedName>
</protein>
<reference evidence="2 3" key="1">
    <citation type="submission" date="2016-10" db="EMBL/GenBank/DDBJ databases">
        <authorList>
            <person name="de Groot N.N."/>
        </authorList>
    </citation>
    <scope>NUCLEOTIDE SEQUENCE [LARGE SCALE GENOMIC DNA]</scope>
    <source>
        <strain evidence="2 3">DSM 19803</strain>
    </source>
</reference>
<sequence>MKRLLFLVLISPCLLTAQDSFLKGRIYADSISDYQVNVININQEIGSVSNPDGNYEIRARIGDSILFTSLQHRTYILQVEENNLKTSTSIFLEMQINELPEVTINQYDLTGDLSQDIAQVQVDFIDQRQFGFGVPRQLDKIDREIYTASTSSGGIPLAPLINWMSGETKMLKKRKENAIVQSNKNKVLRKVTPDLITKDLSIPKAYIEDFAYFCAEDQNTMSIVNQNDPLAMIDELKLKAIAYLKLKDITE</sequence>
<accession>A0A1G7VTU8</accession>
<name>A0A1G7VTU8_9FLAO</name>